<dbReference type="EMBL" id="JACIBS010000001">
    <property type="protein sequence ID" value="MBB3664480.1"/>
    <property type="molecule type" value="Genomic_DNA"/>
</dbReference>
<accession>A0A839XMI0</accession>
<keyword evidence="4" id="KW-1185">Reference proteome</keyword>
<organism evidence="3 4">
    <name type="scientific">Prauserella sediminis</name>
    <dbReference type="NCBI Taxonomy" id="577680"/>
    <lineage>
        <taxon>Bacteria</taxon>
        <taxon>Bacillati</taxon>
        <taxon>Actinomycetota</taxon>
        <taxon>Actinomycetes</taxon>
        <taxon>Pseudonocardiales</taxon>
        <taxon>Pseudonocardiaceae</taxon>
        <taxon>Prauserella</taxon>
        <taxon>Prauserella salsuginis group</taxon>
    </lineage>
</organism>
<sequence length="477" mass="51131">MTWAFISEQGDPSPYLSGGELILTTGSGLGQDRATMRHYVEQLAKAGAAALGFGISTFYSEVPPELINAAESAGLPLLAVPAGTRFAAISQFVTDHVSDDCQEGLQYAVAAQRDLTRASVSPYAARTIVERLAKVTRSWALLLDQDGRLRAAGPGARLHLARIQIDLPRLGEQSGATSLTMNVAGESVVLFSLNVGERVRGYLAVGRSAPFNRAEQDVLASAVSLLRADLQSASSVLDAQRRQRKAVFEAIAAGEARLATDIAEVLGVDCPEGNLRVALLGVPAGYEHELLEHAERDRGLRTVSALVVEWDRGRVVVVMPPAEGDIRTLESLLRRIPHARGAVSDPTPAQEFPEAWQQVRSVFSSAPGAAGKLAFAGDVATSGLIRHLTSAEARGWADMLLAPLAEKNRASKIDLRHTLRTFLAHNGQSDASAAVLGIHRHTLRYRMGKVAEVLGCDIEDPTTRAELWIALQLTDQP</sequence>
<dbReference type="PANTHER" id="PTHR33744:SF1">
    <property type="entry name" value="DNA-BINDING TRANSCRIPTIONAL ACTIVATOR ADER"/>
    <property type="match status" value="1"/>
</dbReference>
<comment type="caution">
    <text evidence="3">The sequence shown here is derived from an EMBL/GenBank/DDBJ whole genome shotgun (WGS) entry which is preliminary data.</text>
</comment>
<dbReference type="Pfam" id="PF13556">
    <property type="entry name" value="HTH_30"/>
    <property type="match status" value="1"/>
</dbReference>
<reference evidence="3 4" key="1">
    <citation type="submission" date="2020-08" db="EMBL/GenBank/DDBJ databases">
        <title>Sequencing the genomes of 1000 actinobacteria strains.</title>
        <authorList>
            <person name="Klenk H.-P."/>
        </authorList>
    </citation>
    <scope>NUCLEOTIDE SEQUENCE [LARGE SCALE GENOMIC DNA]</scope>
    <source>
        <strain evidence="3 4">DSM 45267</strain>
    </source>
</reference>
<feature type="domain" description="Purine catabolism PurC-like" evidence="1">
    <location>
        <begin position="2"/>
        <end position="96"/>
    </location>
</feature>
<evidence type="ECO:0000259" key="2">
    <source>
        <dbReference type="Pfam" id="PF13556"/>
    </source>
</evidence>
<gene>
    <name evidence="3" type="ORF">FB384_003384</name>
</gene>
<dbReference type="InterPro" id="IPR025736">
    <property type="entry name" value="PucR_C-HTH_dom"/>
</dbReference>
<dbReference type="InterPro" id="IPR051448">
    <property type="entry name" value="CdaR-like_regulators"/>
</dbReference>
<dbReference type="Gene3D" id="1.10.10.2840">
    <property type="entry name" value="PucR C-terminal helix-turn-helix domain"/>
    <property type="match status" value="1"/>
</dbReference>
<name>A0A839XMI0_9PSEU</name>
<feature type="domain" description="PucR C-terminal helix-turn-helix" evidence="2">
    <location>
        <begin position="415"/>
        <end position="472"/>
    </location>
</feature>
<evidence type="ECO:0000259" key="1">
    <source>
        <dbReference type="Pfam" id="PF07905"/>
    </source>
</evidence>
<dbReference type="InterPro" id="IPR042070">
    <property type="entry name" value="PucR_C-HTH_sf"/>
</dbReference>
<evidence type="ECO:0000313" key="3">
    <source>
        <dbReference type="EMBL" id="MBB3664480.1"/>
    </source>
</evidence>
<dbReference type="InterPro" id="IPR012914">
    <property type="entry name" value="PucR_dom"/>
</dbReference>
<dbReference type="Proteomes" id="UP000564573">
    <property type="component" value="Unassembled WGS sequence"/>
</dbReference>
<proteinExistence type="predicted"/>
<evidence type="ECO:0000313" key="4">
    <source>
        <dbReference type="Proteomes" id="UP000564573"/>
    </source>
</evidence>
<protein>
    <submittedName>
        <fullName evidence="3">Purine catabolism regulator</fullName>
    </submittedName>
</protein>
<dbReference type="PANTHER" id="PTHR33744">
    <property type="entry name" value="CARBOHYDRATE DIACID REGULATOR"/>
    <property type="match status" value="1"/>
</dbReference>
<dbReference type="Pfam" id="PF07905">
    <property type="entry name" value="PucR"/>
    <property type="match status" value="1"/>
</dbReference>
<dbReference type="AlphaFoldDB" id="A0A839XMI0"/>